<protein>
    <submittedName>
        <fullName evidence="2">Uncharacterized protein</fullName>
    </submittedName>
</protein>
<name>D2XB03_GBMV</name>
<evidence type="ECO:0000313" key="2">
    <source>
        <dbReference type="EMBL" id="ADB04130.1"/>
    </source>
</evidence>
<dbReference type="EMBL" id="GU071086">
    <property type="protein sequence ID" value="ADB04130.1"/>
    <property type="molecule type" value="Genomic_DNA"/>
</dbReference>
<dbReference type="KEGG" id="vg:8746601"/>
<evidence type="ECO:0000256" key="1">
    <source>
        <dbReference type="SAM" id="Coils"/>
    </source>
</evidence>
<dbReference type="Proteomes" id="UP000029780">
    <property type="component" value="Segment"/>
</dbReference>
<organism evidence="2 3">
    <name type="scientific">Marseillevirus marseillevirus</name>
    <name type="common">GBM</name>
    <dbReference type="NCBI Taxonomy" id="694581"/>
    <lineage>
        <taxon>Viruses</taxon>
        <taxon>Varidnaviria</taxon>
        <taxon>Bamfordvirae</taxon>
        <taxon>Nucleocytoviricota</taxon>
        <taxon>Megaviricetes</taxon>
        <taxon>Pimascovirales</taxon>
        <taxon>Pimascovirales incertae sedis</taxon>
        <taxon>Marseilleviridae</taxon>
        <taxon>Marseillevirus</taxon>
        <taxon>Marseillevirus massiliense</taxon>
    </lineage>
</organism>
<keyword evidence="3" id="KW-1185">Reference proteome</keyword>
<dbReference type="RefSeq" id="YP_003407092.1">
    <property type="nucleotide sequence ID" value="NC_013756.1"/>
</dbReference>
<organismHost>
    <name type="scientific">Acanthamoeba</name>
    <dbReference type="NCBI Taxonomy" id="5754"/>
</organismHost>
<proteinExistence type="predicted"/>
<dbReference type="GeneID" id="8746601"/>
<sequence>MEKVSKVRELLDFIELYQEEIRKKKAEILLLKNELFLEMDKKGKNSLSHEGKIFVSRSERTTKSVDSKKMILENPELAKRYEKSKKSWVVNWRRPRR</sequence>
<dbReference type="OrthoDB" id="27216at10239"/>
<keyword evidence="1" id="KW-0175">Coiled coil</keyword>
<reference evidence="2 3" key="1">
    <citation type="journal article" date="2009" name="Proc. Natl. Acad. Sci. U.S.A.">
        <title>Giant Marseillevirus highlights the role of amoebae as a melting pot in emergence of chimeric microorganisms.</title>
        <authorList>
            <person name="Boyer M."/>
            <person name="Yutin N."/>
            <person name="Pagnier I."/>
            <person name="Barrassi L."/>
            <person name="Fournous G."/>
            <person name="Espinosa L."/>
            <person name="Robert C."/>
            <person name="Azza S."/>
            <person name="Sun S."/>
            <person name="Rossmann M.G."/>
            <person name="Suzan-Monti M."/>
            <person name="La Scola B."/>
            <person name="Koonin E.V."/>
            <person name="Raoult D."/>
        </authorList>
    </citation>
    <scope>NUCLEOTIDE SEQUENCE [LARGE SCALE GENOMIC DNA]</scope>
    <source>
        <strain evidence="2 3">T19</strain>
    </source>
</reference>
<feature type="coiled-coil region" evidence="1">
    <location>
        <begin position="7"/>
        <end position="34"/>
    </location>
</feature>
<evidence type="ECO:0000313" key="3">
    <source>
        <dbReference type="Proteomes" id="UP000029780"/>
    </source>
</evidence>
<accession>D2XB03</accession>
<gene>
    <name evidence="2" type="ORF">MAR_ORF364</name>
</gene>